<dbReference type="InterPro" id="IPR003103">
    <property type="entry name" value="BAG_domain"/>
</dbReference>
<dbReference type="InterPro" id="IPR000626">
    <property type="entry name" value="Ubiquitin-like_dom"/>
</dbReference>
<evidence type="ECO:0008006" key="6">
    <source>
        <dbReference type="Google" id="ProtNLM"/>
    </source>
</evidence>
<gene>
    <name evidence="4" type="ORF">RRF57_011371</name>
</gene>
<sequence>MARYGWPSFSEALSPFASQASSQDGPHVTDADYSYITSEDLENSLQAPERAYSPQNRRAPRTAAIEEDDVILIKHKAVTYPVHFPAYSISDGRLTVRDVRDRAGLVMDLSSRRANRIKMLYKGRNLKEQDIPIRDYGVKNNSELLVVVPEGRLSDDDDSSGSLEEVVGTDSRDDSRPQKKRKNKNGKKKPKNRTPRETSNNLEVPGQNDEDGRWTSPDPSRHPSRVPSPQVPSGAIEKIETISSHFHTQLLPLCEEFIRRPPKDTKKLEEEHRKISETVMQHVLLKLDEVETGGDPDIRARRKDLVNYVQDVLKEIDEKVPDALKQTR</sequence>
<proteinExistence type="predicted"/>
<comment type="caution">
    <text evidence="4">The sequence shown here is derived from an EMBL/GenBank/DDBJ whole genome shotgun (WGS) entry which is preliminary data.</text>
</comment>
<evidence type="ECO:0000313" key="5">
    <source>
        <dbReference type="Proteomes" id="UP001305414"/>
    </source>
</evidence>
<dbReference type="GO" id="GO:0051087">
    <property type="term" value="F:protein-folding chaperone binding"/>
    <property type="evidence" value="ECO:0007669"/>
    <property type="project" value="InterPro"/>
</dbReference>
<reference evidence="4 5" key="1">
    <citation type="submission" date="2023-10" db="EMBL/GenBank/DDBJ databases">
        <title>Draft genome sequence of Xylaria bambusicola isolate GMP-LS, the root and basal stem rot pathogen of sugarcane in Indonesia.</title>
        <authorList>
            <person name="Selvaraj P."/>
            <person name="Muralishankar V."/>
            <person name="Muruganantham S."/>
            <person name="Sp S."/>
            <person name="Haryani S."/>
            <person name="Lau K.J.X."/>
            <person name="Naqvi N.I."/>
        </authorList>
    </citation>
    <scope>NUCLEOTIDE SEQUENCE [LARGE SCALE GENOMIC DNA]</scope>
    <source>
        <strain evidence="4">GMP-LS</strain>
    </source>
</reference>
<dbReference type="PANTHER" id="PTHR14942">
    <property type="entry name" value="U11/U12 SMALL NUCLEAR RIBONUCLEOPROTEIN 25 KDA PROTEIN"/>
    <property type="match status" value="1"/>
</dbReference>
<evidence type="ECO:0000259" key="3">
    <source>
        <dbReference type="PROSITE" id="PS51035"/>
    </source>
</evidence>
<dbReference type="InterPro" id="IPR039690">
    <property type="entry name" value="SNRNP25"/>
</dbReference>
<dbReference type="EMBL" id="JAWHQM010000056">
    <property type="protein sequence ID" value="KAK5635659.1"/>
    <property type="molecule type" value="Genomic_DNA"/>
</dbReference>
<keyword evidence="5" id="KW-1185">Reference proteome</keyword>
<feature type="domain" description="BAG" evidence="3">
    <location>
        <begin position="255"/>
        <end position="320"/>
    </location>
</feature>
<dbReference type="SUPFAM" id="SSF54236">
    <property type="entry name" value="Ubiquitin-like"/>
    <property type="match status" value="1"/>
</dbReference>
<dbReference type="AlphaFoldDB" id="A0AAN7V4I3"/>
<dbReference type="SMART" id="SM00264">
    <property type="entry name" value="BAG"/>
    <property type="match status" value="1"/>
</dbReference>
<protein>
    <recommendedName>
        <fullName evidence="6">BAG domain-containing protein</fullName>
    </recommendedName>
</protein>
<dbReference type="PROSITE" id="PS50053">
    <property type="entry name" value="UBIQUITIN_2"/>
    <property type="match status" value="1"/>
</dbReference>
<feature type="region of interest" description="Disordered" evidence="1">
    <location>
        <begin position="150"/>
        <end position="232"/>
    </location>
</feature>
<dbReference type="Proteomes" id="UP001305414">
    <property type="component" value="Unassembled WGS sequence"/>
</dbReference>
<feature type="compositionally biased region" description="Basic residues" evidence="1">
    <location>
        <begin position="178"/>
        <end position="193"/>
    </location>
</feature>
<dbReference type="InterPro" id="IPR029071">
    <property type="entry name" value="Ubiquitin-like_domsf"/>
</dbReference>
<evidence type="ECO:0000256" key="1">
    <source>
        <dbReference type="SAM" id="MobiDB-lite"/>
    </source>
</evidence>
<evidence type="ECO:0000313" key="4">
    <source>
        <dbReference type="EMBL" id="KAK5635659.1"/>
    </source>
</evidence>
<dbReference type="Gene3D" id="3.10.20.90">
    <property type="entry name" value="Phosphatidylinositol 3-kinase Catalytic Subunit, Chain A, domain 1"/>
    <property type="match status" value="1"/>
</dbReference>
<dbReference type="InterPro" id="IPR036533">
    <property type="entry name" value="BAG_dom_sf"/>
</dbReference>
<name>A0AAN7V4I3_9PEZI</name>
<dbReference type="Pfam" id="PF02179">
    <property type="entry name" value="BAG"/>
    <property type="match status" value="1"/>
</dbReference>
<dbReference type="SUPFAM" id="SSF63491">
    <property type="entry name" value="BAG domain"/>
    <property type="match status" value="1"/>
</dbReference>
<dbReference type="GO" id="GO:0005681">
    <property type="term" value="C:spliceosomal complex"/>
    <property type="evidence" value="ECO:0007669"/>
    <property type="project" value="TreeGrafter"/>
</dbReference>
<feature type="domain" description="Ubiquitin-like" evidence="2">
    <location>
        <begin position="95"/>
        <end position="148"/>
    </location>
</feature>
<accession>A0AAN7V4I3</accession>
<dbReference type="PROSITE" id="PS51035">
    <property type="entry name" value="BAG"/>
    <property type="match status" value="1"/>
</dbReference>
<dbReference type="GO" id="GO:0000398">
    <property type="term" value="P:mRNA splicing, via spliceosome"/>
    <property type="evidence" value="ECO:0007669"/>
    <property type="project" value="InterPro"/>
</dbReference>
<dbReference type="Gene3D" id="1.20.58.120">
    <property type="entry name" value="BAG domain"/>
    <property type="match status" value="1"/>
</dbReference>
<evidence type="ECO:0000259" key="2">
    <source>
        <dbReference type="PROSITE" id="PS50053"/>
    </source>
</evidence>
<dbReference type="PANTHER" id="PTHR14942:SF0">
    <property type="entry name" value="U11_U12 SMALL NUCLEAR RIBONUCLEOPROTEIN 25 KDA PROTEIN"/>
    <property type="match status" value="1"/>
</dbReference>
<organism evidence="4 5">
    <name type="scientific">Xylaria bambusicola</name>
    <dbReference type="NCBI Taxonomy" id="326684"/>
    <lineage>
        <taxon>Eukaryota</taxon>
        <taxon>Fungi</taxon>
        <taxon>Dikarya</taxon>
        <taxon>Ascomycota</taxon>
        <taxon>Pezizomycotina</taxon>
        <taxon>Sordariomycetes</taxon>
        <taxon>Xylariomycetidae</taxon>
        <taxon>Xylariales</taxon>
        <taxon>Xylariaceae</taxon>
        <taxon>Xylaria</taxon>
    </lineage>
</organism>